<keyword evidence="4" id="KW-0812">Transmembrane</keyword>
<keyword evidence="3 4" id="KW-0472">Membrane</keyword>
<dbReference type="PANTHER" id="PTHR30627:SF24">
    <property type="entry name" value="PENICILLIN-BINDING PROTEIN 4B"/>
    <property type="match status" value="1"/>
</dbReference>
<dbReference type="GO" id="GO:0071972">
    <property type="term" value="F:peptidoglycan L,D-transpeptidase activity"/>
    <property type="evidence" value="ECO:0007669"/>
    <property type="project" value="TreeGrafter"/>
</dbReference>
<evidence type="ECO:0000313" key="7">
    <source>
        <dbReference type="EMBL" id="GIO49273.1"/>
    </source>
</evidence>
<keyword evidence="4" id="KW-1133">Transmembrane helix</keyword>
<evidence type="ECO:0000259" key="6">
    <source>
        <dbReference type="Pfam" id="PF03717"/>
    </source>
</evidence>
<dbReference type="InterPro" id="IPR005311">
    <property type="entry name" value="PBP_dimer"/>
</dbReference>
<evidence type="ECO:0000256" key="4">
    <source>
        <dbReference type="SAM" id="Phobius"/>
    </source>
</evidence>
<feature type="domain" description="Penicillin-binding protein dimerisation" evidence="6">
    <location>
        <begin position="62"/>
        <end position="226"/>
    </location>
</feature>
<evidence type="ECO:0000313" key="8">
    <source>
        <dbReference type="Proteomes" id="UP000682811"/>
    </source>
</evidence>
<dbReference type="AlphaFoldDB" id="A0A920CUA9"/>
<gene>
    <name evidence="7" type="primary">pbpI</name>
    <name evidence="7" type="ORF">J34TS1_40380</name>
</gene>
<dbReference type="EMBL" id="BORT01000020">
    <property type="protein sequence ID" value="GIO49273.1"/>
    <property type="molecule type" value="Genomic_DNA"/>
</dbReference>
<reference evidence="7 8" key="1">
    <citation type="submission" date="2021-03" db="EMBL/GenBank/DDBJ databases">
        <title>Antimicrobial resistance genes in bacteria isolated from Japanese honey, and their potential for conferring macrolide and lincosamide resistance in the American foulbrood pathogen Paenibacillus larvae.</title>
        <authorList>
            <person name="Okamoto M."/>
            <person name="Kumagai M."/>
            <person name="Kanamori H."/>
            <person name="Takamatsu D."/>
        </authorList>
    </citation>
    <scope>NUCLEOTIDE SEQUENCE [LARGE SCALE GENOMIC DNA]</scope>
    <source>
        <strain evidence="7 8">J34TS1</strain>
    </source>
</reference>
<feature type="transmembrane region" description="Helical" evidence="4">
    <location>
        <begin position="9"/>
        <end position="29"/>
    </location>
</feature>
<dbReference type="Gene3D" id="3.40.710.10">
    <property type="entry name" value="DD-peptidase/beta-lactamase superfamily"/>
    <property type="match status" value="1"/>
</dbReference>
<dbReference type="RefSeq" id="WP_212979795.1">
    <property type="nucleotide sequence ID" value="NZ_AP025343.1"/>
</dbReference>
<dbReference type="InterPro" id="IPR036138">
    <property type="entry name" value="PBP_dimer_sf"/>
</dbReference>
<organism evidence="7 8">
    <name type="scientific">Paenibacillus azoreducens</name>
    <dbReference type="NCBI Taxonomy" id="116718"/>
    <lineage>
        <taxon>Bacteria</taxon>
        <taxon>Bacillati</taxon>
        <taxon>Bacillota</taxon>
        <taxon>Bacilli</taxon>
        <taxon>Bacillales</taxon>
        <taxon>Paenibacillaceae</taxon>
        <taxon>Paenibacillus</taxon>
    </lineage>
</organism>
<dbReference type="SUPFAM" id="SSF56519">
    <property type="entry name" value="Penicillin binding protein dimerisation domain"/>
    <property type="match status" value="1"/>
</dbReference>
<dbReference type="InterPro" id="IPR012338">
    <property type="entry name" value="Beta-lactam/transpept-like"/>
</dbReference>
<evidence type="ECO:0000256" key="2">
    <source>
        <dbReference type="ARBA" id="ARBA00007171"/>
    </source>
</evidence>
<dbReference type="GO" id="GO:0071555">
    <property type="term" value="P:cell wall organization"/>
    <property type="evidence" value="ECO:0007669"/>
    <property type="project" value="TreeGrafter"/>
</dbReference>
<evidence type="ECO:0000256" key="1">
    <source>
        <dbReference type="ARBA" id="ARBA00004370"/>
    </source>
</evidence>
<dbReference type="PANTHER" id="PTHR30627">
    <property type="entry name" value="PEPTIDOGLYCAN D,D-TRANSPEPTIDASE"/>
    <property type="match status" value="1"/>
</dbReference>
<dbReference type="Proteomes" id="UP000682811">
    <property type="component" value="Unassembled WGS sequence"/>
</dbReference>
<dbReference type="SUPFAM" id="SSF56601">
    <property type="entry name" value="beta-lactamase/transpeptidase-like"/>
    <property type="match status" value="1"/>
</dbReference>
<dbReference type="Pfam" id="PF00905">
    <property type="entry name" value="Transpeptidase"/>
    <property type="match status" value="1"/>
</dbReference>
<dbReference type="GO" id="GO:0008658">
    <property type="term" value="F:penicillin binding"/>
    <property type="evidence" value="ECO:0007669"/>
    <property type="project" value="InterPro"/>
</dbReference>
<comment type="subcellular location">
    <subcellularLocation>
        <location evidence="1">Membrane</location>
    </subcellularLocation>
</comment>
<comment type="similarity">
    <text evidence="2">Belongs to the transpeptidase family.</text>
</comment>
<dbReference type="Gene3D" id="3.90.1310.10">
    <property type="entry name" value="Penicillin-binding protein 2a (Domain 2)"/>
    <property type="match status" value="1"/>
</dbReference>
<accession>A0A920CUA9</accession>
<dbReference type="InterPro" id="IPR050515">
    <property type="entry name" value="Beta-lactam/transpept"/>
</dbReference>
<dbReference type="InterPro" id="IPR001460">
    <property type="entry name" value="PCN-bd_Tpept"/>
</dbReference>
<name>A0A920CUA9_9BACL</name>
<proteinExistence type="inferred from homology"/>
<dbReference type="GO" id="GO:0005886">
    <property type="term" value="C:plasma membrane"/>
    <property type="evidence" value="ECO:0007669"/>
    <property type="project" value="TreeGrafter"/>
</dbReference>
<evidence type="ECO:0000256" key="3">
    <source>
        <dbReference type="ARBA" id="ARBA00023136"/>
    </source>
</evidence>
<feature type="domain" description="Penicillin-binding protein transpeptidase" evidence="5">
    <location>
        <begin position="269"/>
        <end position="584"/>
    </location>
</feature>
<sequence>MMFKHKQRIFYGLIILTGILVVLILRLAYIQLVLRVSSLPESVYTLQEMSVLQRERGVVLDSGRGNIYDRRGVPITGETVSAAVLFPIDKKTLANEDGSLDPVAKVLGVDTSSLIKMWNGLSVPVFWQGDSRSAPLALTPQQAKRISELNFSGIEVLPYTQRYLNKPSGMQWLGFLSELSGQKHMPHTGYAFREGAAGLEKTLETLLRGAGPTTAYYSVDGANRAIPGTGIQLKSPNNPYYPLRINTTIDLSLQRQIEELTQKAGMKEGAVVLLDASNADVIAMVSRPFYNPLDIHPEQREWNNRAVQAAVPGSIFKMVVAAAALETGAASGSEVFYCPGKYGKYGLSCWKTSGHGSLTLEQALAKSCNVVFAELAERMTGGDLEAAASRLGLARTVGWEAKNKLGMPVLRPFDHEETGSVFISETAALDGGVRAQSGIGQRDVRVTPLQAANLVVTLLHRGQVRAPRILESISYANGQILQRFNPHLAPANTGSIRPETAHLLTEWMRTVVTEGTGTSLLKAKWPLAGKSGTGQVLTAGGQRNNQWFIGYGPADQPKYAAAVLFQNMPSGGSNQATALFGEIMNLLASRKP</sequence>
<comment type="caution">
    <text evidence="7">The sequence shown here is derived from an EMBL/GenBank/DDBJ whole genome shotgun (WGS) entry which is preliminary data.</text>
</comment>
<keyword evidence="8" id="KW-1185">Reference proteome</keyword>
<protein>
    <submittedName>
        <fullName evidence="7">Penicillin-binding protein 4B</fullName>
    </submittedName>
</protein>
<evidence type="ECO:0000259" key="5">
    <source>
        <dbReference type="Pfam" id="PF00905"/>
    </source>
</evidence>
<dbReference type="Pfam" id="PF03717">
    <property type="entry name" value="PBP_dimer"/>
    <property type="match status" value="1"/>
</dbReference>